<name>A0A8S1V7X4_9CILI</name>
<feature type="domain" description="Tubby C-terminal" evidence="1">
    <location>
        <begin position="60"/>
        <end position="296"/>
    </location>
</feature>
<dbReference type="EMBL" id="CAJJDO010000058">
    <property type="protein sequence ID" value="CAD8172877.1"/>
    <property type="molecule type" value="Genomic_DNA"/>
</dbReference>
<dbReference type="PANTHER" id="PTHR16517:SF7">
    <property type="entry name" value="PROTEIN KING TUBBY"/>
    <property type="match status" value="1"/>
</dbReference>
<organism evidence="2 3">
    <name type="scientific">Paramecium pentaurelia</name>
    <dbReference type="NCBI Taxonomy" id="43138"/>
    <lineage>
        <taxon>Eukaryota</taxon>
        <taxon>Sar</taxon>
        <taxon>Alveolata</taxon>
        <taxon>Ciliophora</taxon>
        <taxon>Intramacronucleata</taxon>
        <taxon>Oligohymenophorea</taxon>
        <taxon>Peniculida</taxon>
        <taxon>Parameciidae</taxon>
        <taxon>Paramecium</taxon>
    </lineage>
</organism>
<proteinExistence type="predicted"/>
<dbReference type="Proteomes" id="UP000689195">
    <property type="component" value="Unassembled WGS sequence"/>
</dbReference>
<dbReference type="AlphaFoldDB" id="A0A8S1V7X4"/>
<protein>
    <recommendedName>
        <fullName evidence="1">Tubby C-terminal domain-containing protein</fullName>
    </recommendedName>
</protein>
<accession>A0A8S1V7X4</accession>
<reference evidence="2" key="1">
    <citation type="submission" date="2021-01" db="EMBL/GenBank/DDBJ databases">
        <authorList>
            <consortium name="Genoscope - CEA"/>
            <person name="William W."/>
        </authorList>
    </citation>
    <scope>NUCLEOTIDE SEQUENCE</scope>
</reference>
<evidence type="ECO:0000259" key="1">
    <source>
        <dbReference type="Pfam" id="PF01167"/>
    </source>
</evidence>
<comment type="caution">
    <text evidence="2">The sequence shown here is derived from an EMBL/GenBank/DDBJ whole genome shotgun (WGS) entry which is preliminary data.</text>
</comment>
<dbReference type="PANTHER" id="PTHR16517">
    <property type="entry name" value="TUBBY-RELATED"/>
    <property type="match status" value="1"/>
</dbReference>
<sequence>MSDIMIKNRDDDTDKQHIITDGHEFDNSSDQRLPTLMNPNSQPSPILFCEFTPTNTDSFLNTPIPKGKTLECDVKIIKGWFGRHQHYNFYHSNTNKLLLSVKKQQCPGSNKFQLSKSEMELDLVGTLESNFIGTEFILYSNGLSYKNSNDLKTLRRELAFIQYEYQILKTRRNLFKAYIPSLIEGKPQKIIPRDENTGLKIKGKFLNKRNDEYFEFQTQEPIWSSKYQQFTLPFNSRVNSASVHNFLLKQLAEDGNLSKDVAIQFGRCDNQFLNIDIAYPFSPLQAFSIIISQLDNKLLV</sequence>
<evidence type="ECO:0000313" key="2">
    <source>
        <dbReference type="EMBL" id="CAD8172877.1"/>
    </source>
</evidence>
<dbReference type="OrthoDB" id="8775810at2759"/>
<keyword evidence="3" id="KW-1185">Reference proteome</keyword>
<dbReference type="InterPro" id="IPR000007">
    <property type="entry name" value="Tubby_C"/>
</dbReference>
<gene>
    <name evidence="2" type="ORF">PPENT_87.1.T0580103</name>
</gene>
<dbReference type="Pfam" id="PF01167">
    <property type="entry name" value="Tub"/>
    <property type="match status" value="1"/>
</dbReference>
<evidence type="ECO:0000313" key="3">
    <source>
        <dbReference type="Proteomes" id="UP000689195"/>
    </source>
</evidence>